<reference evidence="3" key="1">
    <citation type="journal article" date="2023" name="Plant J.">
        <title>Genome sequences and population genomics provide insights into the demographic history, inbreeding, and mutation load of two 'living fossil' tree species of Dipteronia.</title>
        <authorList>
            <person name="Feng Y."/>
            <person name="Comes H.P."/>
            <person name="Chen J."/>
            <person name="Zhu S."/>
            <person name="Lu R."/>
            <person name="Zhang X."/>
            <person name="Li P."/>
            <person name="Qiu J."/>
            <person name="Olsen K.M."/>
            <person name="Qiu Y."/>
        </authorList>
    </citation>
    <scope>NUCLEOTIDE SEQUENCE</scope>
    <source>
        <strain evidence="3">NBL</strain>
    </source>
</reference>
<evidence type="ECO:0000313" key="4">
    <source>
        <dbReference type="Proteomes" id="UP001281410"/>
    </source>
</evidence>
<dbReference type="InterPro" id="IPR011990">
    <property type="entry name" value="TPR-like_helical_dom_sf"/>
</dbReference>
<dbReference type="PANTHER" id="PTHR47926:SF540">
    <property type="entry name" value="PENTATRICOPEPTIDE REPEAT-CONTAINING PROTEIN"/>
    <property type="match status" value="1"/>
</dbReference>
<dbReference type="FunFam" id="1.25.40.10:FF:000090">
    <property type="entry name" value="Pentatricopeptide repeat-containing protein, chloroplastic"/>
    <property type="match status" value="1"/>
</dbReference>
<accession>A0AAE0DXJ0</accession>
<feature type="repeat" description="PPR" evidence="2">
    <location>
        <begin position="23"/>
        <end position="57"/>
    </location>
</feature>
<dbReference type="PANTHER" id="PTHR47926">
    <property type="entry name" value="PENTATRICOPEPTIDE REPEAT-CONTAINING PROTEIN"/>
    <property type="match status" value="1"/>
</dbReference>
<keyword evidence="1" id="KW-0677">Repeat</keyword>
<proteinExistence type="predicted"/>
<evidence type="ECO:0000256" key="1">
    <source>
        <dbReference type="ARBA" id="ARBA00022737"/>
    </source>
</evidence>
<gene>
    <name evidence="3" type="ORF">Dsin_025878</name>
</gene>
<dbReference type="Proteomes" id="UP001281410">
    <property type="component" value="Unassembled WGS sequence"/>
</dbReference>
<evidence type="ECO:0008006" key="5">
    <source>
        <dbReference type="Google" id="ProtNLM"/>
    </source>
</evidence>
<dbReference type="Pfam" id="PF01535">
    <property type="entry name" value="PPR"/>
    <property type="match status" value="2"/>
</dbReference>
<evidence type="ECO:0000313" key="3">
    <source>
        <dbReference type="EMBL" id="KAK3194568.1"/>
    </source>
</evidence>
<dbReference type="GO" id="GO:0003723">
    <property type="term" value="F:RNA binding"/>
    <property type="evidence" value="ECO:0007669"/>
    <property type="project" value="InterPro"/>
</dbReference>
<sequence>MYARCGRIDVAKKMFNEIGKRRNLCTWNSMITGLAVHGKCSEALQLFEQMLREGTAPDDVTFVGLILACTHGGMVRKGQELFESMETKYKITPKLEHYGCMVDLLGRAGELLEAYELIQTMPMIPDSVIWGALLGACSFHVNVELGEIAAEFLFKLEPWNPGELCYSLQYICISRKMGWGCKAKEGDETR</sequence>
<dbReference type="EMBL" id="JANJYJ010000008">
    <property type="protein sequence ID" value="KAK3194568.1"/>
    <property type="molecule type" value="Genomic_DNA"/>
</dbReference>
<organism evidence="3 4">
    <name type="scientific">Dipteronia sinensis</name>
    <dbReference type="NCBI Taxonomy" id="43782"/>
    <lineage>
        <taxon>Eukaryota</taxon>
        <taxon>Viridiplantae</taxon>
        <taxon>Streptophyta</taxon>
        <taxon>Embryophyta</taxon>
        <taxon>Tracheophyta</taxon>
        <taxon>Spermatophyta</taxon>
        <taxon>Magnoliopsida</taxon>
        <taxon>eudicotyledons</taxon>
        <taxon>Gunneridae</taxon>
        <taxon>Pentapetalae</taxon>
        <taxon>rosids</taxon>
        <taxon>malvids</taxon>
        <taxon>Sapindales</taxon>
        <taxon>Sapindaceae</taxon>
        <taxon>Hippocastanoideae</taxon>
        <taxon>Acereae</taxon>
        <taxon>Dipteronia</taxon>
    </lineage>
</organism>
<name>A0AAE0DXJ0_9ROSI</name>
<dbReference type="Gene3D" id="1.25.40.10">
    <property type="entry name" value="Tetratricopeptide repeat domain"/>
    <property type="match status" value="1"/>
</dbReference>
<keyword evidence="4" id="KW-1185">Reference proteome</keyword>
<protein>
    <recommendedName>
        <fullName evidence="5">Pentatricopeptide repeat-containing protein</fullName>
    </recommendedName>
</protein>
<evidence type="ECO:0000256" key="2">
    <source>
        <dbReference type="PROSITE-ProRule" id="PRU00708"/>
    </source>
</evidence>
<dbReference type="NCBIfam" id="TIGR00756">
    <property type="entry name" value="PPR"/>
    <property type="match status" value="1"/>
</dbReference>
<dbReference type="Pfam" id="PF13041">
    <property type="entry name" value="PPR_2"/>
    <property type="match status" value="1"/>
</dbReference>
<dbReference type="InterPro" id="IPR002885">
    <property type="entry name" value="PPR_rpt"/>
</dbReference>
<dbReference type="AlphaFoldDB" id="A0AAE0DXJ0"/>
<dbReference type="GO" id="GO:0009451">
    <property type="term" value="P:RNA modification"/>
    <property type="evidence" value="ECO:0007669"/>
    <property type="project" value="InterPro"/>
</dbReference>
<comment type="caution">
    <text evidence="3">The sequence shown here is derived from an EMBL/GenBank/DDBJ whole genome shotgun (WGS) entry which is preliminary data.</text>
</comment>
<dbReference type="PROSITE" id="PS51375">
    <property type="entry name" value="PPR"/>
    <property type="match status" value="1"/>
</dbReference>
<dbReference type="InterPro" id="IPR046960">
    <property type="entry name" value="PPR_At4g14850-like_plant"/>
</dbReference>